<accession>A0ABD3RN29</accession>
<dbReference type="PANTHER" id="PTHR14386:SF2">
    <property type="entry name" value="PROTEIN FAM204A"/>
    <property type="match status" value="1"/>
</dbReference>
<dbReference type="PANTHER" id="PTHR14386">
    <property type="entry name" value="PROTEIN FAM204A"/>
    <property type="match status" value="1"/>
</dbReference>
<proteinExistence type="predicted"/>
<dbReference type="Proteomes" id="UP001634393">
    <property type="component" value="Unassembled WGS sequence"/>
</dbReference>
<comment type="caution">
    <text evidence="2">The sequence shown here is derived from an EMBL/GenBank/DDBJ whole genome shotgun (WGS) entry which is preliminary data.</text>
</comment>
<keyword evidence="3" id="KW-1185">Reference proteome</keyword>
<protein>
    <submittedName>
        <fullName evidence="2">Uncharacterized protein</fullName>
    </submittedName>
</protein>
<reference evidence="2 3" key="1">
    <citation type="submission" date="2024-12" db="EMBL/GenBank/DDBJ databases">
        <title>The unique morphological basis and parallel evolutionary history of personate flowers in Penstemon.</title>
        <authorList>
            <person name="Depatie T.H."/>
            <person name="Wessinger C.A."/>
        </authorList>
    </citation>
    <scope>NUCLEOTIDE SEQUENCE [LARGE SCALE GENOMIC DNA]</scope>
    <source>
        <strain evidence="2">WTNN_2</strain>
        <tissue evidence="2">Leaf</tissue>
    </source>
</reference>
<sequence>MERERGDEADRMREAAIASSASLRPNFKPENGISDSQLSKFQELHKRRLQIKAKSKVNKNSKGLGYGKGKSYRKAIEAIECTHEESIQIVGDSLTVPVSQPKGVVDIEQDNKAAKNRHKLHWGLDTKERWERKSNM</sequence>
<evidence type="ECO:0000313" key="3">
    <source>
        <dbReference type="Proteomes" id="UP001634393"/>
    </source>
</evidence>
<feature type="compositionally biased region" description="Basic and acidic residues" evidence="1">
    <location>
        <begin position="1"/>
        <end position="14"/>
    </location>
</feature>
<name>A0ABD3RN29_9LAMI</name>
<gene>
    <name evidence="2" type="ORF">ACJIZ3_014529</name>
</gene>
<feature type="region of interest" description="Disordered" evidence="1">
    <location>
        <begin position="1"/>
        <end position="36"/>
    </location>
</feature>
<dbReference type="AlphaFoldDB" id="A0ABD3RN29"/>
<evidence type="ECO:0000256" key="1">
    <source>
        <dbReference type="SAM" id="MobiDB-lite"/>
    </source>
</evidence>
<evidence type="ECO:0000313" key="2">
    <source>
        <dbReference type="EMBL" id="KAL3813261.1"/>
    </source>
</evidence>
<dbReference type="EMBL" id="JBJXBP010000008">
    <property type="protein sequence ID" value="KAL3813261.1"/>
    <property type="molecule type" value="Genomic_DNA"/>
</dbReference>
<dbReference type="InterPro" id="IPR037690">
    <property type="entry name" value="FAM204A"/>
</dbReference>
<organism evidence="2 3">
    <name type="scientific">Penstemon smallii</name>
    <dbReference type="NCBI Taxonomy" id="265156"/>
    <lineage>
        <taxon>Eukaryota</taxon>
        <taxon>Viridiplantae</taxon>
        <taxon>Streptophyta</taxon>
        <taxon>Embryophyta</taxon>
        <taxon>Tracheophyta</taxon>
        <taxon>Spermatophyta</taxon>
        <taxon>Magnoliopsida</taxon>
        <taxon>eudicotyledons</taxon>
        <taxon>Gunneridae</taxon>
        <taxon>Pentapetalae</taxon>
        <taxon>asterids</taxon>
        <taxon>lamiids</taxon>
        <taxon>Lamiales</taxon>
        <taxon>Plantaginaceae</taxon>
        <taxon>Cheloneae</taxon>
        <taxon>Penstemon</taxon>
    </lineage>
</organism>